<evidence type="ECO:0000313" key="5">
    <source>
        <dbReference type="Proteomes" id="UP000280296"/>
    </source>
</evidence>
<evidence type="ECO:0000313" key="4">
    <source>
        <dbReference type="EMBL" id="RUL85712.1"/>
    </source>
</evidence>
<feature type="domain" description="Glycosyltransferase subfamily 4-like N-terminal" evidence="3">
    <location>
        <begin position="36"/>
        <end position="209"/>
    </location>
</feature>
<reference evidence="4 5" key="1">
    <citation type="submission" date="2018-12" db="EMBL/GenBank/DDBJ databases">
        <authorList>
            <person name="Toschakov S.V."/>
        </authorList>
    </citation>
    <scope>NUCLEOTIDE SEQUENCE [LARGE SCALE GENOMIC DNA]</scope>
    <source>
        <strain evidence="4 5">GM2012</strain>
    </source>
</reference>
<dbReference type="PANTHER" id="PTHR45947">
    <property type="entry name" value="SULFOQUINOVOSYL TRANSFERASE SQD2"/>
    <property type="match status" value="1"/>
</dbReference>
<dbReference type="InterPro" id="IPR001296">
    <property type="entry name" value="Glyco_trans_1"/>
</dbReference>
<dbReference type="RefSeq" id="WP_126726799.1">
    <property type="nucleotide sequence ID" value="NZ_RYZH01000037.1"/>
</dbReference>
<organism evidence="4 5">
    <name type="scientific">Tautonia sociabilis</name>
    <dbReference type="NCBI Taxonomy" id="2080755"/>
    <lineage>
        <taxon>Bacteria</taxon>
        <taxon>Pseudomonadati</taxon>
        <taxon>Planctomycetota</taxon>
        <taxon>Planctomycetia</taxon>
        <taxon>Isosphaerales</taxon>
        <taxon>Isosphaeraceae</taxon>
        <taxon>Tautonia</taxon>
    </lineage>
</organism>
<proteinExistence type="predicted"/>
<accession>A0A432MGD8</accession>
<dbReference type="InterPro" id="IPR028098">
    <property type="entry name" value="Glyco_trans_4-like_N"/>
</dbReference>
<gene>
    <name evidence="4" type="ORF">TsocGM_17715</name>
</gene>
<dbReference type="PANTHER" id="PTHR45947:SF3">
    <property type="entry name" value="SULFOQUINOVOSYL TRANSFERASE SQD2"/>
    <property type="match status" value="1"/>
</dbReference>
<reference evidence="4 5" key="2">
    <citation type="submission" date="2019-01" db="EMBL/GenBank/DDBJ databases">
        <title>Tautonia sociabilis, a novel thermotolerant planctomycete of Isosphaeraceae family, isolated from a 4000 m deep subterranean habitat.</title>
        <authorList>
            <person name="Kovaleva O.L."/>
            <person name="Elcheninov A.G."/>
            <person name="Van Heerden E."/>
            <person name="Toshchakov S.V."/>
            <person name="Novikov A."/>
            <person name="Bonch-Osmolovskaya E.A."/>
            <person name="Kublanov I.V."/>
        </authorList>
    </citation>
    <scope>NUCLEOTIDE SEQUENCE [LARGE SCALE GENOMIC DNA]</scope>
    <source>
        <strain evidence="4 5">GM2012</strain>
    </source>
</reference>
<dbReference type="SUPFAM" id="SSF53756">
    <property type="entry name" value="UDP-Glycosyltransferase/glycogen phosphorylase"/>
    <property type="match status" value="1"/>
</dbReference>
<dbReference type="InterPro" id="IPR050194">
    <property type="entry name" value="Glycosyltransferase_grp1"/>
</dbReference>
<feature type="region of interest" description="Disordered" evidence="1">
    <location>
        <begin position="389"/>
        <end position="417"/>
    </location>
</feature>
<dbReference type="Proteomes" id="UP000280296">
    <property type="component" value="Unassembled WGS sequence"/>
</dbReference>
<name>A0A432MGD8_9BACT</name>
<sequence length="417" mass="45910">MEAGPHVQLGSPTAPRRSAEARVALVHDWLTGMRGGEKCLEVLCQAFPNAPLFTLIHRRGATSPAIEAMDIRTSPLQRLPGVFRHYRHLLPLMPMAARSWRLGPVDVVVSLSHCVAKAVRVPRGVPHLCYCFTPMRYAWDGRAAYLDGWLGKPVRRAMAGAALDRLRSWDRQTAAGVTQFVAISETVRRRIARCYGRDSRVIPPPVDTRFYTPDPSSRRDDGPYLCVSALVPYKKLEHAVLACSSSGRPLVVIGSGPERPKLERLAGPTVRFLGWQPDEVIRDHYRRCRALLFPGEEDFGIVPAEALACGAPVIALGRGGVAETVDDRVGLLYDEPGPGPLLRAIEAFEADGGRRDASLARLKAEALSPDVFRERLLLLLDELLDNRSPIPPPHLPRRVRSRSSPEPAGSPAGWRGE</sequence>
<evidence type="ECO:0000259" key="2">
    <source>
        <dbReference type="Pfam" id="PF00534"/>
    </source>
</evidence>
<keyword evidence="5" id="KW-1185">Reference proteome</keyword>
<comment type="caution">
    <text evidence="4">The sequence shown here is derived from an EMBL/GenBank/DDBJ whole genome shotgun (WGS) entry which is preliminary data.</text>
</comment>
<dbReference type="Gene3D" id="3.40.50.2000">
    <property type="entry name" value="Glycogen Phosphorylase B"/>
    <property type="match status" value="2"/>
</dbReference>
<dbReference type="Pfam" id="PF00534">
    <property type="entry name" value="Glycos_transf_1"/>
    <property type="match status" value="1"/>
</dbReference>
<dbReference type="AlphaFoldDB" id="A0A432MGD8"/>
<evidence type="ECO:0000256" key="1">
    <source>
        <dbReference type="SAM" id="MobiDB-lite"/>
    </source>
</evidence>
<evidence type="ECO:0000259" key="3">
    <source>
        <dbReference type="Pfam" id="PF13439"/>
    </source>
</evidence>
<dbReference type="OrthoDB" id="9801609at2"/>
<dbReference type="EMBL" id="RYZH01000037">
    <property type="protein sequence ID" value="RUL85712.1"/>
    <property type="molecule type" value="Genomic_DNA"/>
</dbReference>
<feature type="domain" description="Glycosyl transferase family 1" evidence="2">
    <location>
        <begin position="224"/>
        <end position="355"/>
    </location>
</feature>
<dbReference type="GO" id="GO:0016757">
    <property type="term" value="F:glycosyltransferase activity"/>
    <property type="evidence" value="ECO:0007669"/>
    <property type="project" value="InterPro"/>
</dbReference>
<keyword evidence="4" id="KW-0808">Transferase</keyword>
<protein>
    <submittedName>
        <fullName evidence="4">Glycosyltransferase family 4 protein</fullName>
    </submittedName>
</protein>
<dbReference type="Pfam" id="PF13439">
    <property type="entry name" value="Glyco_transf_4"/>
    <property type="match status" value="1"/>
</dbReference>